<proteinExistence type="predicted"/>
<feature type="compositionally biased region" description="Basic and acidic residues" evidence="1">
    <location>
        <begin position="1077"/>
        <end position="1087"/>
    </location>
</feature>
<feature type="region of interest" description="Disordered" evidence="1">
    <location>
        <begin position="1065"/>
        <end position="1087"/>
    </location>
</feature>
<dbReference type="OrthoDB" id="411082at2759"/>
<sequence>MYLEILAGKEIDDAALGAGRPRDLFGRDLLGAATPRTARNKEVRVETSAIVRATRAQHGVYILHISLTPRLHFKQFLSEAPVKKFTVSIKISTYRQVGLTSGIQPGSAVCNKLERKLPKCSRPLHHGPLAAMPAKGTKKKRGAGNAVWALAAVTTLAATAAVASVRLQLYSATAADETPQPIRPRRRKKGQDKGTTVSRSKEVPHRQPDVQADEEPHIQVQAQAKHEISQREDPADEATTLPSSSRELELESSPQGEPTWIYCCGQWQECLCGGRVKWGNEGKWQLIEMPEGQSIQKVMCSIDKLGDLIPGDGGKHCQCEVTPGTSFYRRLNPLLMPEQLAESTGSRLIGSCEIFEKGRSVGPHGLAQWQATEAFCSPQWHERARDNPKLQAGSKQVDLGTLQGLMRVRIDHRFLKNYERLADKDGWIERAFVNYYAGAPDGKHTKMSEELVRSVHLFSNEPIIVFHLGSLTPDDWTASRFPRLLLMHVSPLGPAVPRSFNFNKIRSFLLARVRVGVELDSDQFVAPGVDYMFNMTQREITKDYPIPILPVHYFSFTQKDAPSNIWWRRFCTDPPHCERHSMRWSHAHPTWTFWALPWIGTWLRRILRDETLPEAPNMGALRVADIPEDEDMLNVAAWEDKVTKQWCKFDNDRTEFEEMIRWNPGNANKCPSGTGCSNIMADMRFYPKGAAKAHFTAHNAKDPVETKRWIDRINDRYQKGLYPTKIIIYQGKLFATGEELRAKYPELPCGGGKHYGSHALDAALTYAPQRNQGGALGDCPECYCPKRLQSMAKMVRVATVASEDSASVASLRQETPRTRESWWKAASVSELKDHGDSSPLRSPQARREVKQAMGPQRSIADIGSEGLLFFSPPSRCPQEHRFDVPATVTRRRSSPLPVPKASRETSEKCRYFCEPPYGQRRAASDKLHWQDFPAAGHATQHHRRFDTPAGEEALMGRARSQTPDYHRRYAQNAAGSSLPGCSTAQVASVPESPRSVRSLQKPVLEIVKFAFEQTANQSGGIVEDPDQILDETLITFVLLVVEKEEKEEQEQEFIDGILADLWKGEGHEEEEEDEDRAENQDETDYKDLSDEDFEKYVDEVMQYIDDDKVTTQFTPTLAVKEWQVATCALTDGEDAGDKDQDDKAKISRSFMFQGLAVGICGHMFRNGTGAEEEPWQKLFDLKGNWAYFNRLASDEEQVWKDRNFKKTFSHGLYLEQEFIGCFLCQHCHKVALPGGQDAGQVYPGDEGRDLFAKWGAEGPCESFKTAVCTCDSGASAVFSTSGSAWKKSKAAAQKSP</sequence>
<feature type="region of interest" description="Disordered" evidence="1">
    <location>
        <begin position="176"/>
        <end position="255"/>
    </location>
</feature>
<feature type="region of interest" description="Disordered" evidence="1">
    <location>
        <begin position="973"/>
        <end position="995"/>
    </location>
</feature>
<feature type="region of interest" description="Disordered" evidence="1">
    <location>
        <begin position="828"/>
        <end position="855"/>
    </location>
</feature>
<keyword evidence="3" id="KW-1185">Reference proteome</keyword>
<gene>
    <name evidence="2" type="ORF">AK812_SmicGene17769</name>
</gene>
<reference evidence="2 3" key="1">
    <citation type="submission" date="2016-02" db="EMBL/GenBank/DDBJ databases">
        <title>Genome analysis of coral dinoflagellate symbionts highlights evolutionary adaptations to a symbiotic lifestyle.</title>
        <authorList>
            <person name="Aranda M."/>
            <person name="Li Y."/>
            <person name="Liew Y.J."/>
            <person name="Baumgarten S."/>
            <person name="Simakov O."/>
            <person name="Wilson M."/>
            <person name="Piel J."/>
            <person name="Ashoor H."/>
            <person name="Bougouffa S."/>
            <person name="Bajic V.B."/>
            <person name="Ryu T."/>
            <person name="Ravasi T."/>
            <person name="Bayer T."/>
            <person name="Micklem G."/>
            <person name="Kim H."/>
            <person name="Bhak J."/>
            <person name="Lajeunesse T.C."/>
            <person name="Voolstra C.R."/>
        </authorList>
    </citation>
    <scope>NUCLEOTIDE SEQUENCE [LARGE SCALE GENOMIC DNA]</scope>
    <source>
        <strain evidence="2 3">CCMP2467</strain>
    </source>
</reference>
<evidence type="ECO:0000313" key="3">
    <source>
        <dbReference type="Proteomes" id="UP000186817"/>
    </source>
</evidence>
<feature type="compositionally biased region" description="Acidic residues" evidence="1">
    <location>
        <begin position="1067"/>
        <end position="1076"/>
    </location>
</feature>
<accession>A0A1Q9DWU5</accession>
<feature type="compositionally biased region" description="Basic and acidic residues" evidence="1">
    <location>
        <begin position="224"/>
        <end position="233"/>
    </location>
</feature>
<name>A0A1Q9DWU5_SYMMI</name>
<dbReference type="Proteomes" id="UP000186817">
    <property type="component" value="Unassembled WGS sequence"/>
</dbReference>
<evidence type="ECO:0000313" key="2">
    <source>
        <dbReference type="EMBL" id="OLP99653.1"/>
    </source>
</evidence>
<organism evidence="2 3">
    <name type="scientific">Symbiodinium microadriaticum</name>
    <name type="common">Dinoflagellate</name>
    <name type="synonym">Zooxanthella microadriatica</name>
    <dbReference type="NCBI Taxonomy" id="2951"/>
    <lineage>
        <taxon>Eukaryota</taxon>
        <taxon>Sar</taxon>
        <taxon>Alveolata</taxon>
        <taxon>Dinophyceae</taxon>
        <taxon>Suessiales</taxon>
        <taxon>Symbiodiniaceae</taxon>
        <taxon>Symbiodinium</taxon>
    </lineage>
</organism>
<feature type="compositionally biased region" description="Polar residues" evidence="1">
    <location>
        <begin position="973"/>
        <end position="986"/>
    </location>
</feature>
<dbReference type="EMBL" id="LSRX01000354">
    <property type="protein sequence ID" value="OLP99653.1"/>
    <property type="molecule type" value="Genomic_DNA"/>
</dbReference>
<comment type="caution">
    <text evidence="2">The sequence shown here is derived from an EMBL/GenBank/DDBJ whole genome shotgun (WGS) entry which is preliminary data.</text>
</comment>
<evidence type="ECO:0000256" key="1">
    <source>
        <dbReference type="SAM" id="MobiDB-lite"/>
    </source>
</evidence>
<feature type="compositionally biased region" description="Basic and acidic residues" evidence="1">
    <location>
        <begin position="199"/>
        <end position="208"/>
    </location>
</feature>
<protein>
    <submittedName>
        <fullName evidence="2">Uncharacterized protein</fullName>
    </submittedName>
</protein>